<dbReference type="Pfam" id="PF02518">
    <property type="entry name" value="HATPase_c"/>
    <property type="match status" value="1"/>
</dbReference>
<dbReference type="SUPFAM" id="SSF55781">
    <property type="entry name" value="GAF domain-like"/>
    <property type="match status" value="1"/>
</dbReference>
<dbReference type="CDD" id="cd00082">
    <property type="entry name" value="HisKA"/>
    <property type="match status" value="1"/>
</dbReference>
<feature type="domain" description="Response regulatory" evidence="13">
    <location>
        <begin position="920"/>
        <end position="1037"/>
    </location>
</feature>
<dbReference type="Proteomes" id="UP001060504">
    <property type="component" value="Unassembled WGS sequence"/>
</dbReference>
<feature type="modified residue" description="4-aspartylphosphate" evidence="8">
    <location>
        <position position="1117"/>
    </location>
</feature>
<dbReference type="Pfam" id="PF13185">
    <property type="entry name" value="GAF_2"/>
    <property type="match status" value="1"/>
</dbReference>
<comment type="subcellular location">
    <subcellularLocation>
        <location evidence="2">Cell membrane</location>
    </subcellularLocation>
</comment>
<dbReference type="SMART" id="SM00448">
    <property type="entry name" value="REC"/>
    <property type="match status" value="3"/>
</dbReference>
<dbReference type="PROSITE" id="PS50109">
    <property type="entry name" value="HIS_KIN"/>
    <property type="match status" value="1"/>
</dbReference>
<keyword evidence="11" id="KW-0472">Membrane</keyword>
<dbReference type="InterPro" id="IPR004358">
    <property type="entry name" value="Sig_transdc_His_kin-like_C"/>
</dbReference>
<evidence type="ECO:0000256" key="1">
    <source>
        <dbReference type="ARBA" id="ARBA00000085"/>
    </source>
</evidence>
<dbReference type="InterPro" id="IPR036097">
    <property type="entry name" value="HisK_dim/P_sf"/>
</dbReference>
<dbReference type="SUPFAM" id="SSF55874">
    <property type="entry name" value="ATPase domain of HSP90 chaperone/DNA topoisomerase II/histidine kinase"/>
    <property type="match status" value="1"/>
</dbReference>
<feature type="modified residue" description="4-aspartylphosphate" evidence="8">
    <location>
        <position position="970"/>
    </location>
</feature>
<dbReference type="CDD" id="cd17546">
    <property type="entry name" value="REC_hyHK_CKI1_RcsC-like"/>
    <property type="match status" value="1"/>
</dbReference>
<dbReference type="InterPro" id="IPR003594">
    <property type="entry name" value="HATPase_dom"/>
</dbReference>
<dbReference type="PANTHER" id="PTHR45339">
    <property type="entry name" value="HYBRID SIGNAL TRANSDUCTION HISTIDINE KINASE J"/>
    <property type="match status" value="1"/>
</dbReference>
<evidence type="ECO:0000256" key="5">
    <source>
        <dbReference type="ARBA" id="ARBA00022679"/>
    </source>
</evidence>
<comment type="caution">
    <text evidence="14">The sequence shown here is derived from an EMBL/GenBank/DDBJ whole genome shotgun (WGS) entry which is preliminary data.</text>
</comment>
<dbReference type="Gene3D" id="3.30.450.40">
    <property type="match status" value="1"/>
</dbReference>
<dbReference type="PRINTS" id="PR00344">
    <property type="entry name" value="BCTRLSENSOR"/>
</dbReference>
<evidence type="ECO:0000256" key="3">
    <source>
        <dbReference type="ARBA" id="ARBA00012438"/>
    </source>
</evidence>
<organism evidence="14 15">
    <name type="scientific">Mycolicibacterium cyprinidarum</name>
    <dbReference type="NCBI Taxonomy" id="2860311"/>
    <lineage>
        <taxon>Bacteria</taxon>
        <taxon>Bacillati</taxon>
        <taxon>Actinomycetota</taxon>
        <taxon>Actinomycetes</taxon>
        <taxon>Mycobacteriales</taxon>
        <taxon>Mycobacteriaceae</taxon>
        <taxon>Mycolicibacterium</taxon>
    </lineage>
</organism>
<protein>
    <recommendedName>
        <fullName evidence="3">histidine kinase</fullName>
        <ecNumber evidence="3">2.7.13.3</ecNumber>
    </recommendedName>
</protein>
<dbReference type="Pfam" id="PF00072">
    <property type="entry name" value="Response_reg"/>
    <property type="match status" value="3"/>
</dbReference>
<keyword evidence="5" id="KW-0808">Transferase</keyword>
<dbReference type="SMART" id="SM00065">
    <property type="entry name" value="GAF"/>
    <property type="match status" value="1"/>
</dbReference>
<evidence type="ECO:0000256" key="4">
    <source>
        <dbReference type="ARBA" id="ARBA00022553"/>
    </source>
</evidence>
<gene>
    <name evidence="14" type="ORF">NGTWS1702_20980</name>
</gene>
<feature type="coiled-coil region" evidence="9">
    <location>
        <begin position="140"/>
        <end position="174"/>
    </location>
</feature>
<dbReference type="EC" id="2.7.13.3" evidence="3"/>
<feature type="transmembrane region" description="Helical" evidence="11">
    <location>
        <begin position="180"/>
        <end position="200"/>
    </location>
</feature>
<dbReference type="InterPro" id="IPR005467">
    <property type="entry name" value="His_kinase_dom"/>
</dbReference>
<dbReference type="CDD" id="cd16922">
    <property type="entry name" value="HATPase_EvgS-ArcB-TorS-like"/>
    <property type="match status" value="1"/>
</dbReference>
<evidence type="ECO:0000256" key="8">
    <source>
        <dbReference type="PROSITE-ProRule" id="PRU00169"/>
    </source>
</evidence>
<keyword evidence="11" id="KW-1133">Transmembrane helix</keyword>
<keyword evidence="4 8" id="KW-0597">Phosphoprotein</keyword>
<name>A0ABQ4VE97_9MYCO</name>
<keyword evidence="9" id="KW-0175">Coiled coil</keyword>
<keyword evidence="15" id="KW-1185">Reference proteome</keyword>
<dbReference type="SMART" id="SM00387">
    <property type="entry name" value="HATPase_c"/>
    <property type="match status" value="1"/>
</dbReference>
<dbReference type="SUPFAM" id="SSF52172">
    <property type="entry name" value="CheY-like"/>
    <property type="match status" value="3"/>
</dbReference>
<feature type="compositionally biased region" description="Gly residues" evidence="10">
    <location>
        <begin position="743"/>
        <end position="752"/>
    </location>
</feature>
<keyword evidence="7" id="KW-0902">Two-component regulatory system</keyword>
<evidence type="ECO:0000313" key="15">
    <source>
        <dbReference type="Proteomes" id="UP001060504"/>
    </source>
</evidence>
<evidence type="ECO:0000256" key="2">
    <source>
        <dbReference type="ARBA" id="ARBA00004236"/>
    </source>
</evidence>
<evidence type="ECO:0000259" key="13">
    <source>
        <dbReference type="PROSITE" id="PS50110"/>
    </source>
</evidence>
<dbReference type="InterPro" id="IPR036890">
    <property type="entry name" value="HATPase_C_sf"/>
</dbReference>
<feature type="modified residue" description="4-aspartylphosphate" evidence="8">
    <location>
        <position position="847"/>
    </location>
</feature>
<feature type="transmembrane region" description="Helical" evidence="11">
    <location>
        <begin position="6"/>
        <end position="27"/>
    </location>
</feature>
<dbReference type="InterPro" id="IPR001789">
    <property type="entry name" value="Sig_transdc_resp-reg_receiver"/>
</dbReference>
<feature type="region of interest" description="Disordered" evidence="10">
    <location>
        <begin position="420"/>
        <end position="448"/>
    </location>
</feature>
<reference evidence="14 15" key="1">
    <citation type="submission" date="2021-08" db="EMBL/GenBank/DDBJ databases">
        <title>Draft genome sequence of Mycolicibacterium sp. NGTWS1702 strain.</title>
        <authorList>
            <person name="Matsumoto M."/>
            <person name="Tang B.C.C."/>
            <person name="Machida Y."/>
            <person name="Matoyama H."/>
            <person name="Kishihara T."/>
            <person name="Sato S."/>
            <person name="Kondo I."/>
            <person name="Sano M."/>
            <person name="Kato G."/>
        </authorList>
    </citation>
    <scope>NUCLEOTIDE SEQUENCE [LARGE SCALE GENOMIC DNA]</scope>
    <source>
        <strain evidence="14 15">NGTWSNA01</strain>
    </source>
</reference>
<dbReference type="SMART" id="SM00388">
    <property type="entry name" value="HisKA"/>
    <property type="match status" value="1"/>
</dbReference>
<feature type="domain" description="Response regulatory" evidence="13">
    <location>
        <begin position="798"/>
        <end position="911"/>
    </location>
</feature>
<feature type="compositionally biased region" description="Basic and acidic residues" evidence="10">
    <location>
        <begin position="430"/>
        <end position="447"/>
    </location>
</feature>
<dbReference type="CDD" id="cd00156">
    <property type="entry name" value="REC"/>
    <property type="match status" value="1"/>
</dbReference>
<dbReference type="Gene3D" id="3.30.565.10">
    <property type="entry name" value="Histidine kinase-like ATPase, C-terminal domain"/>
    <property type="match status" value="1"/>
</dbReference>
<evidence type="ECO:0000313" key="14">
    <source>
        <dbReference type="EMBL" id="GJF16301.1"/>
    </source>
</evidence>
<dbReference type="InterPro" id="IPR011006">
    <property type="entry name" value="CheY-like_superfamily"/>
</dbReference>
<evidence type="ECO:0000259" key="12">
    <source>
        <dbReference type="PROSITE" id="PS50109"/>
    </source>
</evidence>
<evidence type="ECO:0000256" key="6">
    <source>
        <dbReference type="ARBA" id="ARBA00022777"/>
    </source>
</evidence>
<keyword evidence="11" id="KW-0812">Transmembrane</keyword>
<dbReference type="PANTHER" id="PTHR45339:SF1">
    <property type="entry name" value="HYBRID SIGNAL TRANSDUCTION HISTIDINE KINASE J"/>
    <property type="match status" value="1"/>
</dbReference>
<keyword evidence="6" id="KW-0418">Kinase</keyword>
<dbReference type="Gene3D" id="1.10.287.130">
    <property type="match status" value="1"/>
</dbReference>
<dbReference type="Gene3D" id="3.40.50.2300">
    <property type="match status" value="3"/>
</dbReference>
<dbReference type="PROSITE" id="PS50110">
    <property type="entry name" value="RESPONSE_REGULATORY"/>
    <property type="match status" value="3"/>
</dbReference>
<evidence type="ECO:0000256" key="7">
    <source>
        <dbReference type="ARBA" id="ARBA00023012"/>
    </source>
</evidence>
<dbReference type="InterPro" id="IPR029016">
    <property type="entry name" value="GAF-like_dom_sf"/>
</dbReference>
<dbReference type="Pfam" id="PF00512">
    <property type="entry name" value="HisKA"/>
    <property type="match status" value="1"/>
</dbReference>
<feature type="domain" description="Response regulatory" evidence="13">
    <location>
        <begin position="1067"/>
        <end position="1184"/>
    </location>
</feature>
<dbReference type="SUPFAM" id="SSF47384">
    <property type="entry name" value="Homodimeric domain of signal transducing histidine kinase"/>
    <property type="match status" value="1"/>
</dbReference>
<sequence length="1198" mass="130100">MKLATRLAILSGSALLAMILAAVLFSWQTNRISNLYDQRFEAKTAEASALAIDTDLQTLLATYNRLLFATGDARRGELAGKLDELGDAIEADLRRAVDEEQDRGTRLRYQPALTTWTAFRSSYQSELQRFESTGDAAAAARSLDSQVVLLENQIDQILQENQMAVQRADDAANRALRTSFIIIWTFTGVLVLGLGVLLALTSRNIYRTVTSAAEQNERARRSKEIQANLMTEVQGETDPVAACGIIVSRAAQAMDAKHGALYLQQQSADGRRFALTASYAFHRRKDLPNSFELGDGLVGQCALEGNRIEVTGAPADYVEIVSGLGKTGPLSLILIPIKFESEVLGVLELAGFRAFSDDDIELLESVALGAGVAISAIESAQQTRELLQVSQAQTEELQTQEEELRAANEQLTQREDQLSAQNAELEETTEELRSQQEELRASSERLEGQTASLEIKNEELSRLSASLEAKAEELAVSSRYKSEFLANMSHELRTPLNSILILAGLLTDSEDPLTETQVQFADTIEQSGKDLLNLIDEVLDLAKVESGSMRLEREKIHSSQLVSFLERTFGPIADDKGIDYRVVLHDDAPQELTSDYTRVKQIVKNLVANAVKFTDQGSVTVELSGAGDIEGNPGNRYLAVAVVDTGIGIDEKDHNLIFESFQQADRGSTREYGGTGLGLAISRELARHLGGEIKLVSAPGQGSTFTCYLPVSGIAAAEAVDGETPKRPTAPSRAISPRPQPERGGGSDGSGNGAPAPSVAERLSTLSGTSDGLADDSAPRYDAVDVSDIDWPAGVKPVLLIVEDDKTYAGMLAGLAKDAGFDSVVTTSGRTALALAREHQPAAITLDIGLPDMAGWVVLDVLKHDLATRHIPVNVISGVNDDGRGRRMGAIHTLNKPADLSTLRTMFAATADFLKPGPRHVLVAEDDAKQRQVVAHLIESDDISITCVGTGQQVLDELGGSTPYDCLVLDLGLPDIDGIDLIERIKDQLNERSLPVIVHTGRELTEAETERLEVLAAAIVLKNAKSPERLLDETALFLHRVADDMPDAARRILSNPRRIDESLEGNTVLLVDDDVRNVFSLGSVLKRYGITVLPARNGQEGLDTLNAHPEVDLVLMDIMMPVMDGYEAMRRIRSETRWRTLPVVALTAKAMKGDRQKCLDAGASDYVTKPVDMDQLTSVLRVWLANRPRKPQEISESG</sequence>
<accession>A0ABQ4VE97</accession>
<comment type="catalytic activity">
    <reaction evidence="1">
        <text>ATP + protein L-histidine = ADP + protein N-phospho-L-histidine.</text>
        <dbReference type="EC" id="2.7.13.3"/>
    </reaction>
</comment>
<evidence type="ECO:0000256" key="11">
    <source>
        <dbReference type="SAM" id="Phobius"/>
    </source>
</evidence>
<dbReference type="InterPro" id="IPR003018">
    <property type="entry name" value="GAF"/>
</dbReference>
<dbReference type="EMBL" id="BPRH01002201">
    <property type="protein sequence ID" value="GJF16301.1"/>
    <property type="molecule type" value="Genomic_DNA"/>
</dbReference>
<dbReference type="InterPro" id="IPR003661">
    <property type="entry name" value="HisK_dim/P_dom"/>
</dbReference>
<feature type="domain" description="Histidine kinase" evidence="12">
    <location>
        <begin position="487"/>
        <end position="713"/>
    </location>
</feature>
<feature type="region of interest" description="Disordered" evidence="10">
    <location>
        <begin position="719"/>
        <end position="759"/>
    </location>
</feature>
<evidence type="ECO:0000256" key="10">
    <source>
        <dbReference type="SAM" id="MobiDB-lite"/>
    </source>
</evidence>
<proteinExistence type="predicted"/>
<evidence type="ECO:0000256" key="9">
    <source>
        <dbReference type="SAM" id="Coils"/>
    </source>
</evidence>